<keyword evidence="2" id="KW-0813">Transport</keyword>
<evidence type="ECO:0000256" key="10">
    <source>
        <dbReference type="SAM" id="Phobius"/>
    </source>
</evidence>
<feature type="transmembrane region" description="Helical" evidence="10">
    <location>
        <begin position="6"/>
        <end position="24"/>
    </location>
</feature>
<dbReference type="InterPro" id="IPR006037">
    <property type="entry name" value="RCK_C"/>
</dbReference>
<dbReference type="GO" id="GO:1902600">
    <property type="term" value="P:proton transmembrane transport"/>
    <property type="evidence" value="ECO:0007669"/>
    <property type="project" value="InterPro"/>
</dbReference>
<keyword evidence="9 10" id="KW-0472">Membrane</keyword>
<evidence type="ECO:0000313" key="12">
    <source>
        <dbReference type="EMBL" id="KAB2930743.1"/>
    </source>
</evidence>
<feature type="transmembrane region" description="Helical" evidence="10">
    <location>
        <begin position="120"/>
        <end position="142"/>
    </location>
</feature>
<feature type="transmembrane region" description="Helical" evidence="10">
    <location>
        <begin position="90"/>
        <end position="114"/>
    </location>
</feature>
<dbReference type="Gene3D" id="3.30.70.1450">
    <property type="entry name" value="Regulator of K+ conductance, C-terminal domain"/>
    <property type="match status" value="1"/>
</dbReference>
<dbReference type="SUPFAM" id="SSF116726">
    <property type="entry name" value="TrkA C-terminal domain-like"/>
    <property type="match status" value="1"/>
</dbReference>
<gene>
    <name evidence="12" type="ORF">F9K24_16025</name>
</gene>
<dbReference type="InterPro" id="IPR006153">
    <property type="entry name" value="Cation/H_exchanger_TM"/>
</dbReference>
<feature type="domain" description="RCK C-terminal" evidence="11">
    <location>
        <begin position="405"/>
        <end position="487"/>
    </location>
</feature>
<dbReference type="GO" id="GO:0006813">
    <property type="term" value="P:potassium ion transport"/>
    <property type="evidence" value="ECO:0007669"/>
    <property type="project" value="UniProtKB-KW"/>
</dbReference>
<dbReference type="Proteomes" id="UP000460298">
    <property type="component" value="Unassembled WGS sequence"/>
</dbReference>
<feature type="transmembrane region" description="Helical" evidence="10">
    <location>
        <begin position="36"/>
        <end position="56"/>
    </location>
</feature>
<evidence type="ECO:0000256" key="6">
    <source>
        <dbReference type="ARBA" id="ARBA00022692"/>
    </source>
</evidence>
<evidence type="ECO:0000259" key="11">
    <source>
        <dbReference type="PROSITE" id="PS51202"/>
    </source>
</evidence>
<keyword evidence="5" id="KW-0633">Potassium transport</keyword>
<dbReference type="PANTHER" id="PTHR32507:SF7">
    <property type="entry name" value="K(+)_H(+) ANTIPORTER NHAP2"/>
    <property type="match status" value="1"/>
</dbReference>
<dbReference type="GO" id="GO:0015297">
    <property type="term" value="F:antiporter activity"/>
    <property type="evidence" value="ECO:0007669"/>
    <property type="project" value="UniProtKB-KW"/>
</dbReference>
<sequence length="494" mass="53556">MPLSLTAENILLVGSILLFLSILAGKTSYRFGVPTLVFFLLVGMLAGSEGLGGIQFDDPKKAQFVGIIAFNFILFSGGMETDWKAIRPILWQGVTLSTLGVFMTAMGLGAFVYYVTDFTLYESLLLGSIVSSTDAAAVFSILRSRSLALKHNLRPTLELESGSNDPMANVLTMVFTTLVLNEDEGIASIVPFLLKQLAIGGALGLLAGHLSKFVINRIRLDFEGLSPILVMALMFFTYSATDALGGNGFLAVYLCAVYLGNQELIHKKGIIKAFDGYAWLSQIILFLTLGLLVFPSQIVPVIGIGLVISLFLMFVVRPLTVFFSLGLFNMKNRSRWFVSWVGLRGAVPIVFATYPLVAGLERASMIFNIVFFVSLSSVMIQGTTLSFVAKILGVALPEALKPRTDVDLELADSVKSELVEIVLEEGAAVGRSIVQLGFPRTALISMIQRDGQYITPNGTTVLEKGDRMFILAEDNDALAAALKALDFKLDPEQA</sequence>
<evidence type="ECO:0000256" key="4">
    <source>
        <dbReference type="ARBA" id="ARBA00022475"/>
    </source>
</evidence>
<keyword evidence="3" id="KW-0050">Antiport</keyword>
<dbReference type="Pfam" id="PF02080">
    <property type="entry name" value="TrkA_C"/>
    <property type="match status" value="1"/>
</dbReference>
<dbReference type="InterPro" id="IPR038770">
    <property type="entry name" value="Na+/solute_symporter_sf"/>
</dbReference>
<reference evidence="12 13" key="1">
    <citation type="submission" date="2019-10" db="EMBL/GenBank/DDBJ databases">
        <title>Extracellular Electron Transfer in a Candidatus Methanoperedens spp. Enrichment Culture.</title>
        <authorList>
            <person name="Berger S."/>
            <person name="Rangel Shaw D."/>
            <person name="Berben T."/>
            <person name="In 'T Zandt M."/>
            <person name="Frank J."/>
            <person name="Reimann J."/>
            <person name="Jetten M.S.M."/>
            <person name="Welte C.U."/>
        </authorList>
    </citation>
    <scope>NUCLEOTIDE SEQUENCE [LARGE SCALE GENOMIC DNA]</scope>
    <source>
        <strain evidence="12">SB12</strain>
    </source>
</reference>
<protein>
    <submittedName>
        <fullName evidence="12">Potassium/proton antiporter</fullName>
    </submittedName>
</protein>
<feature type="transmembrane region" description="Helical" evidence="10">
    <location>
        <begin position="301"/>
        <end position="325"/>
    </location>
</feature>
<evidence type="ECO:0000256" key="8">
    <source>
        <dbReference type="ARBA" id="ARBA00023065"/>
    </source>
</evidence>
<dbReference type="Pfam" id="PF00999">
    <property type="entry name" value="Na_H_Exchanger"/>
    <property type="match status" value="1"/>
</dbReference>
<evidence type="ECO:0000256" key="7">
    <source>
        <dbReference type="ARBA" id="ARBA00022989"/>
    </source>
</evidence>
<dbReference type="PANTHER" id="PTHR32507">
    <property type="entry name" value="NA(+)/H(+) ANTIPORTER 1"/>
    <property type="match status" value="1"/>
</dbReference>
<dbReference type="InterPro" id="IPR036721">
    <property type="entry name" value="RCK_C_sf"/>
</dbReference>
<feature type="transmembrane region" description="Helical" evidence="10">
    <location>
        <begin position="220"/>
        <end position="238"/>
    </location>
</feature>
<comment type="subcellular location">
    <subcellularLocation>
        <location evidence="1">Cell membrane</location>
        <topology evidence="1">Multi-pass membrane protein</topology>
    </subcellularLocation>
</comment>
<evidence type="ECO:0000256" key="3">
    <source>
        <dbReference type="ARBA" id="ARBA00022449"/>
    </source>
</evidence>
<dbReference type="Gene3D" id="1.20.1530.20">
    <property type="match status" value="1"/>
</dbReference>
<accession>A0A833H0F8</accession>
<evidence type="ECO:0000256" key="2">
    <source>
        <dbReference type="ARBA" id="ARBA00022448"/>
    </source>
</evidence>
<feature type="transmembrane region" description="Helical" evidence="10">
    <location>
        <begin position="337"/>
        <end position="357"/>
    </location>
</feature>
<feature type="transmembrane region" description="Helical" evidence="10">
    <location>
        <begin position="62"/>
        <end position="78"/>
    </location>
</feature>
<dbReference type="EMBL" id="WBUI01000018">
    <property type="protein sequence ID" value="KAB2930743.1"/>
    <property type="molecule type" value="Genomic_DNA"/>
</dbReference>
<organism evidence="12 13">
    <name type="scientific">Leptonema illini</name>
    <dbReference type="NCBI Taxonomy" id="183"/>
    <lineage>
        <taxon>Bacteria</taxon>
        <taxon>Pseudomonadati</taxon>
        <taxon>Spirochaetota</taxon>
        <taxon>Spirochaetia</taxon>
        <taxon>Leptospirales</taxon>
        <taxon>Leptospiraceae</taxon>
        <taxon>Leptonema</taxon>
    </lineage>
</organism>
<dbReference type="PROSITE" id="PS51202">
    <property type="entry name" value="RCK_C"/>
    <property type="match status" value="1"/>
</dbReference>
<evidence type="ECO:0000256" key="5">
    <source>
        <dbReference type="ARBA" id="ARBA00022538"/>
    </source>
</evidence>
<keyword evidence="4" id="KW-1003">Cell membrane</keyword>
<evidence type="ECO:0000256" key="1">
    <source>
        <dbReference type="ARBA" id="ARBA00004651"/>
    </source>
</evidence>
<dbReference type="GO" id="GO:0008324">
    <property type="term" value="F:monoatomic cation transmembrane transporter activity"/>
    <property type="evidence" value="ECO:0007669"/>
    <property type="project" value="InterPro"/>
</dbReference>
<evidence type="ECO:0000256" key="9">
    <source>
        <dbReference type="ARBA" id="ARBA00023136"/>
    </source>
</evidence>
<keyword evidence="6 10" id="KW-0812">Transmembrane</keyword>
<dbReference type="GO" id="GO:0005886">
    <property type="term" value="C:plasma membrane"/>
    <property type="evidence" value="ECO:0007669"/>
    <property type="project" value="UniProtKB-SubCell"/>
</dbReference>
<proteinExistence type="predicted"/>
<name>A0A833H0F8_9LEPT</name>
<dbReference type="AlphaFoldDB" id="A0A833H0F8"/>
<evidence type="ECO:0000313" key="13">
    <source>
        <dbReference type="Proteomes" id="UP000460298"/>
    </source>
</evidence>
<feature type="transmembrane region" description="Helical" evidence="10">
    <location>
        <begin position="369"/>
        <end position="393"/>
    </location>
</feature>
<keyword evidence="5" id="KW-0630">Potassium</keyword>
<dbReference type="NCBIfam" id="NF003715">
    <property type="entry name" value="PRK05326.1-2"/>
    <property type="match status" value="1"/>
</dbReference>
<keyword evidence="7 10" id="KW-1133">Transmembrane helix</keyword>
<comment type="caution">
    <text evidence="12">The sequence shown here is derived from an EMBL/GenBank/DDBJ whole genome shotgun (WGS) entry which is preliminary data.</text>
</comment>
<keyword evidence="8" id="KW-0406">Ion transport</keyword>
<dbReference type="NCBIfam" id="NF003716">
    <property type="entry name" value="PRK05326.1-3"/>
    <property type="match status" value="1"/>
</dbReference>
<feature type="transmembrane region" description="Helical" evidence="10">
    <location>
        <begin position="273"/>
        <end position="295"/>
    </location>
</feature>